<name>A0A9P4U1H2_9PEZI</name>
<sequence>MHKNANSVFLAPSNGWTAFDDRECVGALIGNIAGGCLRLDAGADRKIQCVTSRKNDRVAPRAVDIDATSESASAPATWPKANEYETDNCSGKMLHEHHGLSIGNVQMDDASHSVYLAKGTGFGPWHAWSDKEAAPGKNCVGFELGEMGGGCIKLDNFGPDRKRVRCVGGSAA</sequence>
<accession>A0A9P4U1H2</accession>
<dbReference type="EMBL" id="MU007023">
    <property type="protein sequence ID" value="KAF2432922.1"/>
    <property type="molecule type" value="Genomic_DNA"/>
</dbReference>
<protein>
    <submittedName>
        <fullName evidence="1">Uncharacterized protein</fullName>
    </submittedName>
</protein>
<comment type="caution">
    <text evidence="1">The sequence shown here is derived from an EMBL/GenBank/DDBJ whole genome shotgun (WGS) entry which is preliminary data.</text>
</comment>
<dbReference type="OrthoDB" id="5404773at2759"/>
<evidence type="ECO:0000313" key="2">
    <source>
        <dbReference type="Proteomes" id="UP000800235"/>
    </source>
</evidence>
<evidence type="ECO:0000313" key="1">
    <source>
        <dbReference type="EMBL" id="KAF2432922.1"/>
    </source>
</evidence>
<proteinExistence type="predicted"/>
<dbReference type="AlphaFoldDB" id="A0A9P4U1H2"/>
<reference evidence="1" key="1">
    <citation type="journal article" date="2020" name="Stud. Mycol.">
        <title>101 Dothideomycetes genomes: a test case for predicting lifestyles and emergence of pathogens.</title>
        <authorList>
            <person name="Haridas S."/>
            <person name="Albert R."/>
            <person name="Binder M."/>
            <person name="Bloem J."/>
            <person name="Labutti K."/>
            <person name="Salamov A."/>
            <person name="Andreopoulos B."/>
            <person name="Baker S."/>
            <person name="Barry K."/>
            <person name="Bills G."/>
            <person name="Bluhm B."/>
            <person name="Cannon C."/>
            <person name="Castanera R."/>
            <person name="Culley D."/>
            <person name="Daum C."/>
            <person name="Ezra D."/>
            <person name="Gonzalez J."/>
            <person name="Henrissat B."/>
            <person name="Kuo A."/>
            <person name="Liang C."/>
            <person name="Lipzen A."/>
            <person name="Lutzoni F."/>
            <person name="Magnuson J."/>
            <person name="Mondo S."/>
            <person name="Nolan M."/>
            <person name="Ohm R."/>
            <person name="Pangilinan J."/>
            <person name="Park H.-J."/>
            <person name="Ramirez L."/>
            <person name="Alfaro M."/>
            <person name="Sun H."/>
            <person name="Tritt A."/>
            <person name="Yoshinaga Y."/>
            <person name="Zwiers L.-H."/>
            <person name="Turgeon B."/>
            <person name="Goodwin S."/>
            <person name="Spatafora J."/>
            <person name="Crous P."/>
            <person name="Grigoriev I."/>
        </authorList>
    </citation>
    <scope>NUCLEOTIDE SEQUENCE</scope>
    <source>
        <strain evidence="1">CBS 130266</strain>
    </source>
</reference>
<organism evidence="1 2">
    <name type="scientific">Tothia fuscella</name>
    <dbReference type="NCBI Taxonomy" id="1048955"/>
    <lineage>
        <taxon>Eukaryota</taxon>
        <taxon>Fungi</taxon>
        <taxon>Dikarya</taxon>
        <taxon>Ascomycota</taxon>
        <taxon>Pezizomycotina</taxon>
        <taxon>Dothideomycetes</taxon>
        <taxon>Pleosporomycetidae</taxon>
        <taxon>Venturiales</taxon>
        <taxon>Cylindrosympodiaceae</taxon>
        <taxon>Tothia</taxon>
    </lineage>
</organism>
<keyword evidence="2" id="KW-1185">Reference proteome</keyword>
<dbReference type="Proteomes" id="UP000800235">
    <property type="component" value="Unassembled WGS sequence"/>
</dbReference>
<gene>
    <name evidence="1" type="ORF">EJ08DRAFT_101676</name>
</gene>